<organism evidence="2 3">
    <name type="scientific">Streptomyces buecherae</name>
    <dbReference type="NCBI Taxonomy" id="2763006"/>
    <lineage>
        <taxon>Bacteria</taxon>
        <taxon>Bacillati</taxon>
        <taxon>Actinomycetota</taxon>
        <taxon>Actinomycetes</taxon>
        <taxon>Kitasatosporales</taxon>
        <taxon>Streptomycetaceae</taxon>
        <taxon>Streptomyces</taxon>
    </lineage>
</organism>
<evidence type="ECO:0000256" key="1">
    <source>
        <dbReference type="SAM" id="MobiDB-lite"/>
    </source>
</evidence>
<dbReference type="InterPro" id="IPR014710">
    <property type="entry name" value="RmlC-like_jellyroll"/>
</dbReference>
<name>A0A7H8N2C6_9ACTN</name>
<gene>
    <name evidence="2" type="ORF">HUT08_02050</name>
</gene>
<dbReference type="SUPFAM" id="SSF51182">
    <property type="entry name" value="RmlC-like cupins"/>
    <property type="match status" value="1"/>
</dbReference>
<dbReference type="EMBL" id="CP054929">
    <property type="protein sequence ID" value="QKW48529.1"/>
    <property type="molecule type" value="Genomic_DNA"/>
</dbReference>
<reference evidence="2 3" key="1">
    <citation type="submission" date="2020-06" db="EMBL/GenBank/DDBJ databases">
        <title>Genome mining for natural products.</title>
        <authorList>
            <person name="Zhang B."/>
            <person name="Shi J."/>
            <person name="Ge H."/>
        </authorList>
    </citation>
    <scope>NUCLEOTIDE SEQUENCE [LARGE SCALE GENOMIC DNA]</scope>
    <source>
        <strain evidence="2 3">NA00687</strain>
    </source>
</reference>
<feature type="region of interest" description="Disordered" evidence="1">
    <location>
        <begin position="73"/>
        <end position="99"/>
    </location>
</feature>
<dbReference type="RefSeq" id="WP_176160226.1">
    <property type="nucleotide sequence ID" value="NZ_CP054929.1"/>
</dbReference>
<evidence type="ECO:0000313" key="2">
    <source>
        <dbReference type="EMBL" id="QKW48529.1"/>
    </source>
</evidence>
<proteinExistence type="predicted"/>
<protein>
    <submittedName>
        <fullName evidence="2">Zinc ribbon domain-containing protein</fullName>
    </submittedName>
</protein>
<keyword evidence="3" id="KW-1185">Reference proteome</keyword>
<accession>A0A7H8N2C6</accession>
<evidence type="ECO:0000313" key="3">
    <source>
        <dbReference type="Proteomes" id="UP000509303"/>
    </source>
</evidence>
<dbReference type="AlphaFoldDB" id="A0A7H8N2C6"/>
<sequence>MGTVPEPRVLAQVSELTEGASGEQRGALWRLAVDQRQLDANVIRLPPGARVTAHLEARLDVLLYVIEGSGHLAGGGDATPEDGAPGPSGQADEADEADDVNEAQAALGPGALVWLPHGSRRALSAGAAGLTYLTVHRRRPGLSIGAPAPVERAGGEAACLSHRVCVECGRLAPETDARYCGRCGTALPEH</sequence>
<dbReference type="InterPro" id="IPR011051">
    <property type="entry name" value="RmlC_Cupin_sf"/>
</dbReference>
<dbReference type="Proteomes" id="UP000509303">
    <property type="component" value="Chromosome"/>
</dbReference>
<dbReference type="Gene3D" id="2.60.120.10">
    <property type="entry name" value="Jelly Rolls"/>
    <property type="match status" value="1"/>
</dbReference>